<keyword evidence="3" id="KW-1185">Reference proteome</keyword>
<feature type="region of interest" description="Disordered" evidence="1">
    <location>
        <begin position="215"/>
        <end position="238"/>
    </location>
</feature>
<gene>
    <name evidence="2" type="ORF">CANTADRAFT_19490</name>
</gene>
<evidence type="ECO:0000313" key="3">
    <source>
        <dbReference type="Proteomes" id="UP000094285"/>
    </source>
</evidence>
<protein>
    <submittedName>
        <fullName evidence="2">Uncharacterized protein</fullName>
    </submittedName>
</protein>
<dbReference type="RefSeq" id="XP_020067007.1">
    <property type="nucleotide sequence ID" value="XM_020206453.1"/>
</dbReference>
<dbReference type="AlphaFoldDB" id="A0A1E4SQW2"/>
<name>A0A1E4SQW2_9ASCO</name>
<evidence type="ECO:0000313" key="2">
    <source>
        <dbReference type="EMBL" id="ODV81885.1"/>
    </source>
</evidence>
<feature type="region of interest" description="Disordered" evidence="1">
    <location>
        <begin position="19"/>
        <end position="39"/>
    </location>
</feature>
<accession>A0A1E4SQW2</accession>
<reference evidence="3" key="1">
    <citation type="submission" date="2016-05" db="EMBL/GenBank/DDBJ databases">
        <title>Comparative genomics of biotechnologically important yeasts.</title>
        <authorList>
            <consortium name="DOE Joint Genome Institute"/>
            <person name="Riley R."/>
            <person name="Haridas S."/>
            <person name="Wolfe K.H."/>
            <person name="Lopes M.R."/>
            <person name="Hittinger C.T."/>
            <person name="Goker M."/>
            <person name="Salamov A."/>
            <person name="Wisecaver J."/>
            <person name="Long T.M."/>
            <person name="Aerts A.L."/>
            <person name="Barry K."/>
            <person name="Choi C."/>
            <person name="Clum A."/>
            <person name="Coughlan A.Y."/>
            <person name="Deshpande S."/>
            <person name="Douglass A.P."/>
            <person name="Hanson S.J."/>
            <person name="Klenk H.-P."/>
            <person name="Labutti K."/>
            <person name="Lapidus A."/>
            <person name="Lindquist E."/>
            <person name="Lipzen A."/>
            <person name="Meier-Kolthoff J.P."/>
            <person name="Ohm R.A."/>
            <person name="Otillar R.P."/>
            <person name="Pangilinan J."/>
            <person name="Peng Y."/>
            <person name="Rokas A."/>
            <person name="Rosa C.A."/>
            <person name="Scheuner C."/>
            <person name="Sibirny A.A."/>
            <person name="Slot J.C."/>
            <person name="Stielow J.B."/>
            <person name="Sun H."/>
            <person name="Kurtzman C.P."/>
            <person name="Blackwell M."/>
            <person name="Grigoriev I.V."/>
            <person name="Jeffries T.W."/>
        </authorList>
    </citation>
    <scope>NUCLEOTIDE SEQUENCE [LARGE SCALE GENOMIC DNA]</scope>
    <source>
        <strain evidence="3">NRRL Y-17324</strain>
    </source>
</reference>
<dbReference type="EMBL" id="KV453909">
    <property type="protein sequence ID" value="ODV81885.1"/>
    <property type="molecule type" value="Genomic_DNA"/>
</dbReference>
<evidence type="ECO:0000256" key="1">
    <source>
        <dbReference type="SAM" id="MobiDB-lite"/>
    </source>
</evidence>
<dbReference type="Proteomes" id="UP000094285">
    <property type="component" value="Unassembled WGS sequence"/>
</dbReference>
<feature type="compositionally biased region" description="Low complexity" evidence="1">
    <location>
        <begin position="215"/>
        <end position="231"/>
    </location>
</feature>
<sequence length="550" mass="61841">MKNPKGPKLGKRAQALLKKQEENSFSKEPSTAEEFLEQGSIDEESGDRWLGSDLSKSLRFYQRAYTSYLESIRLQTPAEPNLDSYYNSSRLLYQVYYQYFKTDGVNVYELTNVEDALGGGQSSVVQPLSNIVEAHEVSMRVAATMNIPVPMDLLFNTAVVYTEVLEAEQENDTSDYNQLLELTFNAQQILGTLLDRQVSEFHKFLQELEETSSASFESEPVSSNQQVSQEQSKQEEYTSVEVVQPTDIFETIIASYKLCQSMLENINHSDQQKLSATDLINPFLSKCDEITLNLIDKYSEANSQRNEMISNISLSQIDELKVAKTAIIGLTMNDLDQILQLWDDSGLPDTSERYMVAADNIQSLLDRFDITLAVVNSSGDAQAADTYWNALTKMGSYLKKAQTKLDQNLQEKKKIPSGVDLGLGALISQLSEVIIARADIDLQRSQIMGHESAQKNQQILLQNTKTLLKNAMNISNTPGGLRERVAEKLQREKKKVDAVIRMCVLEKKTSVQELDSILGRAKWTNELPSIQRLGYYDGFGVQGIQNVSDF</sequence>
<dbReference type="OrthoDB" id="5328412at2759"/>
<proteinExistence type="predicted"/>
<organism evidence="2 3">
    <name type="scientific">Suhomyces tanzawaensis NRRL Y-17324</name>
    <dbReference type="NCBI Taxonomy" id="984487"/>
    <lineage>
        <taxon>Eukaryota</taxon>
        <taxon>Fungi</taxon>
        <taxon>Dikarya</taxon>
        <taxon>Ascomycota</taxon>
        <taxon>Saccharomycotina</taxon>
        <taxon>Pichiomycetes</taxon>
        <taxon>Debaryomycetaceae</taxon>
        <taxon>Suhomyces</taxon>
    </lineage>
</organism>
<dbReference type="GeneID" id="30980590"/>